<dbReference type="PROSITE" id="PS51737">
    <property type="entry name" value="RECOMBINASE_DNA_BIND"/>
    <property type="match status" value="1"/>
</dbReference>
<dbReference type="PANTHER" id="PTHR30461">
    <property type="entry name" value="DNA-INVERTASE FROM LAMBDOID PROPHAGE"/>
    <property type="match status" value="1"/>
</dbReference>
<dbReference type="InterPro" id="IPR038109">
    <property type="entry name" value="DNA_bind_recomb_sf"/>
</dbReference>
<dbReference type="PROSITE" id="PS51736">
    <property type="entry name" value="RECOMBINASES_3"/>
    <property type="match status" value="1"/>
</dbReference>
<feature type="domain" description="Resolvase/invertase-type recombinase catalytic" evidence="3">
    <location>
        <begin position="36"/>
        <end position="185"/>
    </location>
</feature>
<evidence type="ECO:0000259" key="3">
    <source>
        <dbReference type="PROSITE" id="PS51736"/>
    </source>
</evidence>
<dbReference type="EMBL" id="BK059097">
    <property type="protein sequence ID" value="DAE29692.1"/>
    <property type="molecule type" value="Genomic_DNA"/>
</dbReference>
<proteinExistence type="predicted"/>
<organism evidence="5">
    <name type="scientific">virus sp. ctJLD79</name>
    <dbReference type="NCBI Taxonomy" id="2827987"/>
    <lineage>
        <taxon>Viruses</taxon>
    </lineage>
</organism>
<dbReference type="Pfam" id="PF13408">
    <property type="entry name" value="Zn_ribbon_recom"/>
    <property type="match status" value="1"/>
</dbReference>
<evidence type="ECO:0000256" key="2">
    <source>
        <dbReference type="ARBA" id="ARBA00023172"/>
    </source>
</evidence>
<dbReference type="GO" id="GO:0003677">
    <property type="term" value="F:DNA binding"/>
    <property type="evidence" value="ECO:0007669"/>
    <property type="project" value="UniProtKB-KW"/>
</dbReference>
<name>A0A8S5RFC9_9VIRU</name>
<keyword evidence="1" id="KW-0238">DNA-binding</keyword>
<dbReference type="CDD" id="cd00338">
    <property type="entry name" value="Ser_Recombinase"/>
    <property type="match status" value="1"/>
</dbReference>
<dbReference type="InterPro" id="IPR036162">
    <property type="entry name" value="Resolvase-like_N_sf"/>
</dbReference>
<reference evidence="5" key="1">
    <citation type="journal article" date="2021" name="Proc. Natl. Acad. Sci. U.S.A.">
        <title>A Catalog of Tens of Thousands of Viruses from Human Metagenomes Reveals Hidden Associations with Chronic Diseases.</title>
        <authorList>
            <person name="Tisza M.J."/>
            <person name="Buck C.B."/>
        </authorList>
    </citation>
    <scope>NUCLEOTIDE SEQUENCE</scope>
    <source>
        <strain evidence="5">CtJLD79</strain>
    </source>
</reference>
<evidence type="ECO:0000256" key="1">
    <source>
        <dbReference type="ARBA" id="ARBA00023125"/>
    </source>
</evidence>
<dbReference type="Pfam" id="PF00239">
    <property type="entry name" value="Resolvase"/>
    <property type="match status" value="1"/>
</dbReference>
<dbReference type="InterPro" id="IPR025827">
    <property type="entry name" value="Zn_ribbon_recom_dom"/>
</dbReference>
<evidence type="ECO:0000313" key="5">
    <source>
        <dbReference type="EMBL" id="DAE29692.1"/>
    </source>
</evidence>
<keyword evidence="2" id="KW-0233">DNA recombination</keyword>
<sequence length="467" mass="53566">MKTATVIHHFTRSNALRRLWASVSMSHLKKGRDPMRVAGYTRVSTQEQKLHGVSVAAQEQALADWAAEHGHEYVGCYNDAGISARSRYTKRPELLRLLQDVQAHRVELIIFTKLDRWFRNVGDYYEIQRVLDDCGVAWKAIWEDYETETASGRLKVNIMLSVAQDEADRTSERLKQTNAYRWAAGEVVQKLPAGYRREGKTVVVDEKMQPAVAAFFHTYLNTGSVAAAMDAANLLGLHMTRVGASKMLRNPFFTGTVRGISVPAYLTVEEFEQIQRRKATFVRTAKHNKTYLFSGLLVCGNCGAILHAQSNRSTVYYVCGRYLNRNGCSKEARAYANERKLEQWLLDHLEYLLAQEIQVAKVEGKADEKNDISRQNALTQRLERIKLLFINGDIDLPEYQTRKEEVEQQLQALRPRPRTRAERLDGLLPEGWKDVYTGLSREGRRAFWLRTVQRVVIHPDRHPEIVF</sequence>
<dbReference type="InterPro" id="IPR050639">
    <property type="entry name" value="SSR_resolvase"/>
</dbReference>
<protein>
    <submittedName>
        <fullName evidence="5">Integrase</fullName>
    </submittedName>
</protein>
<dbReference type="InterPro" id="IPR011109">
    <property type="entry name" value="DNA_bind_recombinase_dom"/>
</dbReference>
<accession>A0A8S5RFC9</accession>
<evidence type="ECO:0000259" key="4">
    <source>
        <dbReference type="PROSITE" id="PS51737"/>
    </source>
</evidence>
<dbReference type="GO" id="GO:0000150">
    <property type="term" value="F:DNA strand exchange activity"/>
    <property type="evidence" value="ECO:0007669"/>
    <property type="project" value="InterPro"/>
</dbReference>
<dbReference type="InterPro" id="IPR006119">
    <property type="entry name" value="Resolv_N"/>
</dbReference>
<dbReference type="SUPFAM" id="SSF53041">
    <property type="entry name" value="Resolvase-like"/>
    <property type="match status" value="1"/>
</dbReference>
<dbReference type="PANTHER" id="PTHR30461:SF2">
    <property type="entry name" value="SERINE RECOMBINASE PINE-RELATED"/>
    <property type="match status" value="1"/>
</dbReference>
<dbReference type="Gene3D" id="3.90.1750.20">
    <property type="entry name" value="Putative Large Serine Recombinase, Chain B, Domain 2"/>
    <property type="match status" value="1"/>
</dbReference>
<feature type="domain" description="Recombinase" evidence="4">
    <location>
        <begin position="192"/>
        <end position="284"/>
    </location>
</feature>
<dbReference type="SMART" id="SM00857">
    <property type="entry name" value="Resolvase"/>
    <property type="match status" value="1"/>
</dbReference>
<dbReference type="Gene3D" id="3.40.50.1390">
    <property type="entry name" value="Resolvase, N-terminal catalytic domain"/>
    <property type="match status" value="1"/>
</dbReference>